<keyword evidence="2" id="KW-0503">Monooxygenase</keyword>
<dbReference type="GO" id="GO:0016705">
    <property type="term" value="F:oxidoreductase activity, acting on paired donors, with incorporation or reduction of molecular oxygen"/>
    <property type="evidence" value="ECO:0007669"/>
    <property type="project" value="InterPro"/>
</dbReference>
<dbReference type="PROSITE" id="PS00086">
    <property type="entry name" value="CYTOCHROME_P450"/>
    <property type="match status" value="1"/>
</dbReference>
<dbReference type="AlphaFoldDB" id="A0AAV0JGD3"/>
<protein>
    <submittedName>
        <fullName evidence="3">Uncharacterized protein</fullName>
    </submittedName>
</protein>
<dbReference type="InterPro" id="IPR001128">
    <property type="entry name" value="Cyt_P450"/>
</dbReference>
<dbReference type="PRINTS" id="PR00463">
    <property type="entry name" value="EP450I"/>
</dbReference>
<gene>
    <name evidence="3" type="ORF">LITE_LOCUS14127</name>
</gene>
<dbReference type="PANTHER" id="PTHR47951">
    <property type="entry name" value="OS08G0547900 PROTEIN"/>
    <property type="match status" value="1"/>
</dbReference>
<dbReference type="Pfam" id="PF00067">
    <property type="entry name" value="p450"/>
    <property type="match status" value="1"/>
</dbReference>
<keyword evidence="4" id="KW-1185">Reference proteome</keyword>
<keyword evidence="1 2" id="KW-0408">Iron</keyword>
<organism evidence="3 4">
    <name type="scientific">Linum tenue</name>
    <dbReference type="NCBI Taxonomy" id="586396"/>
    <lineage>
        <taxon>Eukaryota</taxon>
        <taxon>Viridiplantae</taxon>
        <taxon>Streptophyta</taxon>
        <taxon>Embryophyta</taxon>
        <taxon>Tracheophyta</taxon>
        <taxon>Spermatophyta</taxon>
        <taxon>Magnoliopsida</taxon>
        <taxon>eudicotyledons</taxon>
        <taxon>Gunneridae</taxon>
        <taxon>Pentapetalae</taxon>
        <taxon>rosids</taxon>
        <taxon>fabids</taxon>
        <taxon>Malpighiales</taxon>
        <taxon>Linaceae</taxon>
        <taxon>Linum</taxon>
    </lineage>
</organism>
<comment type="caution">
    <text evidence="3">The sequence shown here is derived from an EMBL/GenBank/DDBJ whole genome shotgun (WGS) entry which is preliminary data.</text>
</comment>
<dbReference type="InterPro" id="IPR002401">
    <property type="entry name" value="Cyt_P450_E_grp-I"/>
</dbReference>
<feature type="binding site" description="axial binding residue" evidence="1">
    <location>
        <position position="289"/>
    </location>
    <ligand>
        <name>heme</name>
        <dbReference type="ChEBI" id="CHEBI:30413"/>
    </ligand>
    <ligandPart>
        <name>Fe</name>
        <dbReference type="ChEBI" id="CHEBI:18248"/>
    </ligandPart>
</feature>
<dbReference type="GO" id="GO:0020037">
    <property type="term" value="F:heme binding"/>
    <property type="evidence" value="ECO:0007669"/>
    <property type="project" value="InterPro"/>
</dbReference>
<dbReference type="GO" id="GO:0004497">
    <property type="term" value="F:monooxygenase activity"/>
    <property type="evidence" value="ECO:0007669"/>
    <property type="project" value="UniProtKB-KW"/>
</dbReference>
<keyword evidence="1 2" id="KW-0349">Heme</keyword>
<dbReference type="PRINTS" id="PR00385">
    <property type="entry name" value="P450"/>
</dbReference>
<dbReference type="PANTHER" id="PTHR47951:SF7">
    <property type="entry name" value="FLAVONOID 3',5'-HYDROXYLASE-LIKE ISOFORM X1"/>
    <property type="match status" value="1"/>
</dbReference>
<keyword evidence="2" id="KW-0560">Oxidoreductase</keyword>
<accession>A0AAV0JGD3</accession>
<evidence type="ECO:0000313" key="4">
    <source>
        <dbReference type="Proteomes" id="UP001154282"/>
    </source>
</evidence>
<name>A0AAV0JGD3_9ROSI</name>
<reference evidence="3" key="1">
    <citation type="submission" date="2022-08" db="EMBL/GenBank/DDBJ databases">
        <authorList>
            <person name="Gutierrez-Valencia J."/>
        </authorList>
    </citation>
    <scope>NUCLEOTIDE SEQUENCE</scope>
</reference>
<comment type="similarity">
    <text evidence="2">Belongs to the cytochrome P450 family.</text>
</comment>
<keyword evidence="1 2" id="KW-0479">Metal-binding</keyword>
<proteinExistence type="inferred from homology"/>
<dbReference type="SUPFAM" id="SSF48264">
    <property type="entry name" value="Cytochrome P450"/>
    <property type="match status" value="1"/>
</dbReference>
<dbReference type="GO" id="GO:0005506">
    <property type="term" value="F:iron ion binding"/>
    <property type="evidence" value="ECO:0007669"/>
    <property type="project" value="InterPro"/>
</dbReference>
<evidence type="ECO:0000256" key="2">
    <source>
        <dbReference type="RuleBase" id="RU000461"/>
    </source>
</evidence>
<evidence type="ECO:0000313" key="3">
    <source>
        <dbReference type="EMBL" id="CAI0408826.1"/>
    </source>
</evidence>
<sequence>MGPDWASMRKAAVGKALSKAGLDGCYELRRREVVESLSELEVGKPVGVFELAQEVVWNATLGMVWGGDVDYEETREVGNRMLRLLGKPNVSDIFPVLARFDLQGIEREGKEVARRFDRIVSAAIEKRFGGGGEKKEGDRDIAVAGNENISRMIEWAMSELLNSDKAMKSVKRELDEMVGLDSLVEDHHLRNLKYLDAVIKETCRLHLALVTRTANQTCTVGGFTVPQGTEVVDNGWAIHRDPQFWDEPSEFRPERFLDGGDGRPPPFDFMGGGSSSFRYIPFGSGRRSCAGVNLAERMMKYVLASFLHCFEWKLADGEGGVVDFADEFALLIKKKRALIAVPTPRLLTGAELLA</sequence>
<dbReference type="InterPro" id="IPR036396">
    <property type="entry name" value="Cyt_P450_sf"/>
</dbReference>
<evidence type="ECO:0000256" key="1">
    <source>
        <dbReference type="PIRSR" id="PIRSR602401-1"/>
    </source>
</evidence>
<dbReference type="Gene3D" id="1.10.630.10">
    <property type="entry name" value="Cytochrome P450"/>
    <property type="match status" value="2"/>
</dbReference>
<comment type="cofactor">
    <cofactor evidence="1">
        <name>heme</name>
        <dbReference type="ChEBI" id="CHEBI:30413"/>
    </cofactor>
</comment>
<dbReference type="Proteomes" id="UP001154282">
    <property type="component" value="Unassembled WGS sequence"/>
</dbReference>
<dbReference type="EMBL" id="CAMGYJ010000005">
    <property type="protein sequence ID" value="CAI0408826.1"/>
    <property type="molecule type" value="Genomic_DNA"/>
</dbReference>
<dbReference type="InterPro" id="IPR017972">
    <property type="entry name" value="Cyt_P450_CS"/>
</dbReference>